<dbReference type="RefSeq" id="WP_218317544.1">
    <property type="nucleotide sequence ID" value="NZ_JAGSPB010000002.1"/>
</dbReference>
<accession>A0ABS6SPT3</accession>
<dbReference type="InterPro" id="IPR028087">
    <property type="entry name" value="Tad_N"/>
</dbReference>
<keyword evidence="1" id="KW-0472">Membrane</keyword>
<feature type="domain" description="Putative Flp pilus-assembly TadG-like N-terminal" evidence="2">
    <location>
        <begin position="17"/>
        <end position="62"/>
    </location>
</feature>
<dbReference type="Pfam" id="PF13400">
    <property type="entry name" value="Tad"/>
    <property type="match status" value="1"/>
</dbReference>
<keyword evidence="1" id="KW-1133">Transmembrane helix</keyword>
<sequence length="426" mass="44763">MGKFRNFLTRLRDNRSGNALIMVATGMPVLIGSAGFAIDTAQWYMWKRELQYAVDQAAYAGAFARSNPDVANTYQSRAQQEYDANVDKVDSFDTVPQIRLADYAGGTDNSVVVTSTASKRLPFSSFITNGTVATIRVTAQASFAAGGQYNACVISLREDGTGTAIGGSATVNAQCGLAALSCDDNAIVIDGSATVNTDSIAACGTIDAANNEAVSTEGVQGLFDAYKELTPPDDPTPQTYKCSGKGKNKQASLQPGTYSDLTVQCRTTLATGVYVIDGGTLDLAANYDVTGTRVMFVLKNGATIKLGGNGNGNSINLTPMQSGDFAGTPYASQADELSDILVFEHRDNNASQVHQFNGNSNSLIEGLIYLPDGDLRVNGTADVAAQCLQISAYTIDVRGGAFLETLCPVEDATEVGNTTADVRLVA</sequence>
<organism evidence="3 4">
    <name type="scientific">Erythrobacter ani</name>
    <dbReference type="NCBI Taxonomy" id="2827235"/>
    <lineage>
        <taxon>Bacteria</taxon>
        <taxon>Pseudomonadati</taxon>
        <taxon>Pseudomonadota</taxon>
        <taxon>Alphaproteobacteria</taxon>
        <taxon>Sphingomonadales</taxon>
        <taxon>Erythrobacteraceae</taxon>
        <taxon>Erythrobacter/Porphyrobacter group</taxon>
        <taxon>Erythrobacter</taxon>
    </lineage>
</organism>
<reference evidence="3 4" key="1">
    <citation type="submission" date="2021-04" db="EMBL/GenBank/DDBJ databases">
        <authorList>
            <person name="Pira H."/>
            <person name="Risdian C."/>
            <person name="Wink J."/>
        </authorList>
    </citation>
    <scope>NUCLEOTIDE SEQUENCE [LARGE SCALE GENOMIC DNA]</scope>
    <source>
        <strain evidence="3 4">WH131</strain>
    </source>
</reference>
<proteinExistence type="predicted"/>
<dbReference type="Proteomes" id="UP000699975">
    <property type="component" value="Unassembled WGS sequence"/>
</dbReference>
<feature type="transmembrane region" description="Helical" evidence="1">
    <location>
        <begin position="20"/>
        <end position="38"/>
    </location>
</feature>
<evidence type="ECO:0000313" key="3">
    <source>
        <dbReference type="EMBL" id="MBV7267027.1"/>
    </source>
</evidence>
<evidence type="ECO:0000256" key="1">
    <source>
        <dbReference type="SAM" id="Phobius"/>
    </source>
</evidence>
<keyword evidence="4" id="KW-1185">Reference proteome</keyword>
<gene>
    <name evidence="3" type="ORF">KCG45_12615</name>
</gene>
<dbReference type="EMBL" id="JAGSPB010000002">
    <property type="protein sequence ID" value="MBV7267027.1"/>
    <property type="molecule type" value="Genomic_DNA"/>
</dbReference>
<evidence type="ECO:0000313" key="4">
    <source>
        <dbReference type="Proteomes" id="UP000699975"/>
    </source>
</evidence>
<name>A0ABS6SPT3_9SPHN</name>
<comment type="caution">
    <text evidence="3">The sequence shown here is derived from an EMBL/GenBank/DDBJ whole genome shotgun (WGS) entry which is preliminary data.</text>
</comment>
<keyword evidence="1" id="KW-0812">Transmembrane</keyword>
<protein>
    <submittedName>
        <fullName evidence="3">Pilus assembly protein</fullName>
    </submittedName>
</protein>
<evidence type="ECO:0000259" key="2">
    <source>
        <dbReference type="Pfam" id="PF13400"/>
    </source>
</evidence>